<dbReference type="InterPro" id="IPR010273">
    <property type="entry name" value="DUF881"/>
</dbReference>
<reference evidence="4" key="1">
    <citation type="submission" date="2016-10" db="EMBL/GenBank/DDBJ databases">
        <authorList>
            <person name="Varghese N."/>
            <person name="Submissions S."/>
        </authorList>
    </citation>
    <scope>NUCLEOTIDE SEQUENCE [LARGE SCALE GENOMIC DNA]</scope>
    <source>
        <strain evidence="4">DSM 19083</strain>
    </source>
</reference>
<dbReference type="Proteomes" id="UP000198520">
    <property type="component" value="Unassembled WGS sequence"/>
</dbReference>
<dbReference type="AlphaFoldDB" id="A0A1I2HSH2"/>
<sequence>MEHGARRPTRPWRARVAVMAVLALAGLMFTVSATLARDAGERHPQDLAALVEIESGRVEKLQAEVDALQETVQDLAEAQTEIGDDPMLTTGARQDAVAAGAVPLRGPGITVTLDDAPAGTPLGPEVSADALVVHQQDLEAVINALWAGGAEAMMLQDQRVVTTTAFRCVGNVLSLHGRVYSPPYTVQAIGDPAALEQAVLADAEVQKYLTWVDAVGLGWGVSRADELELPSRSAPLSYARVGAEVSVPGDS</sequence>
<feature type="coiled-coil region" evidence="2">
    <location>
        <begin position="51"/>
        <end position="81"/>
    </location>
</feature>
<evidence type="ECO:0000256" key="2">
    <source>
        <dbReference type="SAM" id="Coils"/>
    </source>
</evidence>
<dbReference type="STRING" id="285351.SAMN04488035_2479"/>
<dbReference type="Gene3D" id="3.30.70.1880">
    <property type="entry name" value="Protein of unknown function DUF881"/>
    <property type="match status" value="1"/>
</dbReference>
<accession>A0A1I2HSH2</accession>
<evidence type="ECO:0000256" key="1">
    <source>
        <dbReference type="ARBA" id="ARBA00009108"/>
    </source>
</evidence>
<dbReference type="RefSeq" id="WP_093379324.1">
    <property type="nucleotide sequence ID" value="NZ_BNAN01000001.1"/>
</dbReference>
<dbReference type="Pfam" id="PF05949">
    <property type="entry name" value="DUF881"/>
    <property type="match status" value="1"/>
</dbReference>
<keyword evidence="2" id="KW-0175">Coiled coil</keyword>
<protein>
    <submittedName>
        <fullName evidence="3">Uncharacterized conserved protein YlxW, UPF0749 family</fullName>
    </submittedName>
</protein>
<evidence type="ECO:0000313" key="4">
    <source>
        <dbReference type="Proteomes" id="UP000198520"/>
    </source>
</evidence>
<dbReference type="OrthoDB" id="3214641at2"/>
<comment type="similarity">
    <text evidence="1">Belongs to the UPF0749 family.</text>
</comment>
<organism evidence="3 4">
    <name type="scientific">Flavimobilis marinus</name>
    <dbReference type="NCBI Taxonomy" id="285351"/>
    <lineage>
        <taxon>Bacteria</taxon>
        <taxon>Bacillati</taxon>
        <taxon>Actinomycetota</taxon>
        <taxon>Actinomycetes</taxon>
        <taxon>Micrococcales</taxon>
        <taxon>Jonesiaceae</taxon>
        <taxon>Flavimobilis</taxon>
    </lineage>
</organism>
<dbReference type="GO" id="GO:0005886">
    <property type="term" value="C:plasma membrane"/>
    <property type="evidence" value="ECO:0007669"/>
    <property type="project" value="TreeGrafter"/>
</dbReference>
<proteinExistence type="inferred from homology"/>
<keyword evidence="4" id="KW-1185">Reference proteome</keyword>
<dbReference type="PANTHER" id="PTHR37313">
    <property type="entry name" value="UPF0749 PROTEIN RV1825"/>
    <property type="match status" value="1"/>
</dbReference>
<evidence type="ECO:0000313" key="3">
    <source>
        <dbReference type="EMBL" id="SFF32528.1"/>
    </source>
</evidence>
<name>A0A1I2HSH2_9MICO</name>
<dbReference type="PANTHER" id="PTHR37313:SF4">
    <property type="entry name" value="CONSERVED MEMBRANE PROTEIN-RELATED"/>
    <property type="match status" value="1"/>
</dbReference>
<gene>
    <name evidence="3" type="ORF">SAMN04488035_2479</name>
</gene>
<dbReference type="EMBL" id="FONZ01000005">
    <property type="protein sequence ID" value="SFF32528.1"/>
    <property type="molecule type" value="Genomic_DNA"/>
</dbReference>